<protein>
    <submittedName>
        <fullName evidence="1">Uncharacterized protein</fullName>
    </submittedName>
</protein>
<dbReference type="EMBL" id="KE356560">
    <property type="protein sequence ID" value="ERG92647.1"/>
    <property type="molecule type" value="Genomic_DNA"/>
</dbReference>
<dbReference type="AlphaFoldDB" id="U1PG89"/>
<dbReference type="HOGENOM" id="CLU_129661_0_0_2"/>
<dbReference type="Proteomes" id="UP000030649">
    <property type="component" value="Unassembled WGS sequence"/>
</dbReference>
<evidence type="ECO:0000313" key="2">
    <source>
        <dbReference type="Proteomes" id="UP000030649"/>
    </source>
</evidence>
<sequence>MINYKLTELDTAFRRKRYILNLKTSHIVSKQTVRFPDEVVESVESHVGDEEFTSISEFHRFAIEHLLCQLDPEYEPVIQEYKEIKRSTVYTGDTTTPQGVGRADERGEFLQTAGRVRQYALRGDIETAYELIDNRYDPSSPMSMFLDLIVRGAAGTQRSDDNHSSLHTE</sequence>
<organism evidence="1 2">
    <name type="scientific">Haloquadratum walsbyi J07HQW1</name>
    <dbReference type="NCBI Taxonomy" id="1238424"/>
    <lineage>
        <taxon>Archaea</taxon>
        <taxon>Methanobacteriati</taxon>
        <taxon>Methanobacteriota</taxon>
        <taxon>Stenosarchaea group</taxon>
        <taxon>Halobacteria</taxon>
        <taxon>Halobacteriales</taxon>
        <taxon>Haloferacaceae</taxon>
        <taxon>Haloquadratum</taxon>
    </lineage>
</organism>
<accession>U1PG89</accession>
<name>U1PG89_9EURY</name>
<proteinExistence type="predicted"/>
<reference evidence="1 2" key="1">
    <citation type="journal article" date="2013" name="PLoS ONE">
        <title>Assembly-driven community genomics of a hypersaline microbial ecosystem.</title>
        <authorList>
            <person name="Podell S."/>
            <person name="Ugalde J.A."/>
            <person name="Narasingarao P."/>
            <person name="Banfield J.F."/>
            <person name="Heidelberg K.B."/>
            <person name="Allen E.E."/>
        </authorList>
    </citation>
    <scope>NUCLEOTIDE SEQUENCE [LARGE SCALE GENOMIC DNA]</scope>
    <source>
        <strain evidence="2">J07HQW1</strain>
    </source>
</reference>
<gene>
    <name evidence="1" type="ORF">J07HQW1_02692</name>
</gene>
<evidence type="ECO:0000313" key="1">
    <source>
        <dbReference type="EMBL" id="ERG92647.1"/>
    </source>
</evidence>